<dbReference type="InterPro" id="IPR001752">
    <property type="entry name" value="Kinesin_motor_dom"/>
</dbReference>
<comment type="similarity">
    <text evidence="5 6">Belongs to the TRAFAC class myosin-kinesin ATPase superfamily. Kinesin family.</text>
</comment>
<dbReference type="InterPro" id="IPR036961">
    <property type="entry name" value="Kinesin_motor_dom_sf"/>
</dbReference>
<reference evidence="10" key="1">
    <citation type="submission" date="2021-01" db="EMBL/GenBank/DDBJ databases">
        <authorList>
            <person name="Corre E."/>
            <person name="Pelletier E."/>
            <person name="Niang G."/>
            <person name="Scheremetjew M."/>
            <person name="Finn R."/>
            <person name="Kale V."/>
            <person name="Holt S."/>
            <person name="Cochrane G."/>
            <person name="Meng A."/>
            <person name="Brown T."/>
            <person name="Cohen L."/>
        </authorList>
    </citation>
    <scope>NUCLEOTIDE SEQUENCE</scope>
    <source>
        <strain evidence="10">NIES-381</strain>
    </source>
</reference>
<dbReference type="Pfam" id="PF00498">
    <property type="entry name" value="FHA"/>
    <property type="match status" value="1"/>
</dbReference>
<dbReference type="GO" id="GO:0007018">
    <property type="term" value="P:microtubule-based movement"/>
    <property type="evidence" value="ECO:0007669"/>
    <property type="project" value="InterPro"/>
</dbReference>
<feature type="coiled-coil region" evidence="7">
    <location>
        <begin position="358"/>
        <end position="425"/>
    </location>
</feature>
<keyword evidence="1 5" id="KW-0547">Nucleotide-binding</keyword>
<dbReference type="GO" id="GO:0005524">
    <property type="term" value="F:ATP binding"/>
    <property type="evidence" value="ECO:0007669"/>
    <property type="project" value="UniProtKB-UniRule"/>
</dbReference>
<organism evidence="10">
    <name type="scientific">Eutreptiella gymnastica</name>
    <dbReference type="NCBI Taxonomy" id="73025"/>
    <lineage>
        <taxon>Eukaryota</taxon>
        <taxon>Discoba</taxon>
        <taxon>Euglenozoa</taxon>
        <taxon>Euglenida</taxon>
        <taxon>Spirocuta</taxon>
        <taxon>Euglenophyceae</taxon>
        <taxon>Eutreptiales</taxon>
        <taxon>Eutreptiaceae</taxon>
        <taxon>Eutreptiella</taxon>
    </lineage>
</organism>
<feature type="domain" description="FHA" evidence="8">
    <location>
        <begin position="482"/>
        <end position="533"/>
    </location>
</feature>
<evidence type="ECO:0000259" key="9">
    <source>
        <dbReference type="PROSITE" id="PS50067"/>
    </source>
</evidence>
<evidence type="ECO:0000259" key="8">
    <source>
        <dbReference type="PROSITE" id="PS50006"/>
    </source>
</evidence>
<dbReference type="SMART" id="SM00129">
    <property type="entry name" value="KISc"/>
    <property type="match status" value="1"/>
</dbReference>
<evidence type="ECO:0000256" key="4">
    <source>
        <dbReference type="ARBA" id="ARBA00023175"/>
    </source>
</evidence>
<accession>A0A7S1J6S1</accession>
<name>A0A7S1J6S1_9EUGL</name>
<keyword evidence="3 7" id="KW-0175">Coiled coil</keyword>
<keyword evidence="4 5" id="KW-0505">Motor protein</keyword>
<evidence type="ECO:0000256" key="7">
    <source>
        <dbReference type="SAM" id="Coils"/>
    </source>
</evidence>
<dbReference type="AlphaFoldDB" id="A0A7S1J6S1"/>
<evidence type="ECO:0000256" key="1">
    <source>
        <dbReference type="ARBA" id="ARBA00022741"/>
    </source>
</evidence>
<proteinExistence type="inferred from homology"/>
<evidence type="ECO:0000256" key="3">
    <source>
        <dbReference type="ARBA" id="ARBA00023054"/>
    </source>
</evidence>
<dbReference type="SUPFAM" id="SSF52540">
    <property type="entry name" value="P-loop containing nucleoside triphosphate hydrolases"/>
    <property type="match status" value="1"/>
</dbReference>
<dbReference type="PROSITE" id="PS00411">
    <property type="entry name" value="KINESIN_MOTOR_1"/>
    <property type="match status" value="1"/>
</dbReference>
<dbReference type="GO" id="GO:0003777">
    <property type="term" value="F:microtubule motor activity"/>
    <property type="evidence" value="ECO:0007669"/>
    <property type="project" value="InterPro"/>
</dbReference>
<dbReference type="GO" id="GO:0005874">
    <property type="term" value="C:microtubule"/>
    <property type="evidence" value="ECO:0007669"/>
    <property type="project" value="UniProtKB-KW"/>
</dbReference>
<sequence length="902" mass="100738">MSEESVQVAVRMRVFNGREKEAGATRIVRMEQLLKGSKTYITNPETGAEKVFEYDYSFQTFDENDTSAGQYASQETVFETLGRPVMVSALEGRNVCLFAYGQTGAGKSFSMLGKPDQPGIIPRTCNAIFDRVAEESDPCYEHCVSIQVVEIYCEQINDLLANRKTWPDHGHKPYLTNHGYVVDTVKKPCFQYSDINEAFTFADGNRSVGSHALNPESSRAHTIYTISYERKKRAGGANGKVIETVVAKLNLVDLAGSERTSVAHTAGQMLKEGNAINLSLTALGSCIKSLSEGKKPQFRDSKLTLLLQGSMTNGRVIMIAALSPASICFDETMSTLRFADRIKQVKIKVSKNVTLDPVADIKKAMEEMKAQMQAEIDMLIAKGGGHGHEKSEEDDQLKAKLKEQQEEAEQMRLAYENRLRELTETADDRHKAAADIKDMQSKALGGASLTNKADIKVPHLRNLHEDPRLCETLLYTFKEGTTLIGRGGSDKAPDMEFNGMGIIRNHAEVKWQDGTVIITPGPRSRSLVNGRPIEGATELKHNFRLWLGNNYAFRFVYPGKEAHGDPQFGSDGPDYAFAEQEIAHNASLDIDVPAAQNMPKETLIMLSEALKKVEQANMIAKDLGRNTEFEVKMFKNRVSGQDDVAVTVKSGKGVCTWRWEKFEVKLSKFAIEWQRWERSEAANARYEPLKGEKDDPFVDNDPQLVGEADVWLQSLANMMEFDCDAPVISINSTTEGYAKVSLLPCDANGGTGPWEDDDPMDPFVDEPIELLETTIKFKVKISAVVFDTNKTGSICPYSNVWCRYVFDNQWTETPPVKGTTFNPNVGFEKEHSLYVDEKALEFLKTGRMILQVYADVRENPTSDEVEEEPDPELDAEIEKKKKILADLEKEVAQKRRLLAALL</sequence>
<dbReference type="PANTHER" id="PTHR47117">
    <property type="entry name" value="STAR-RELATED LIPID TRANSFER PROTEIN 9"/>
    <property type="match status" value="1"/>
</dbReference>
<evidence type="ECO:0000256" key="5">
    <source>
        <dbReference type="PROSITE-ProRule" id="PRU00283"/>
    </source>
</evidence>
<dbReference type="Gene3D" id="2.60.200.20">
    <property type="match status" value="1"/>
</dbReference>
<dbReference type="InterPro" id="IPR008984">
    <property type="entry name" value="SMAD_FHA_dom_sf"/>
</dbReference>
<dbReference type="InterPro" id="IPR019821">
    <property type="entry name" value="Kinesin_motor_CS"/>
</dbReference>
<dbReference type="Gene3D" id="3.40.850.10">
    <property type="entry name" value="Kinesin motor domain"/>
    <property type="match status" value="1"/>
</dbReference>
<feature type="binding site" evidence="5">
    <location>
        <begin position="101"/>
        <end position="108"/>
    </location>
    <ligand>
        <name>ATP</name>
        <dbReference type="ChEBI" id="CHEBI:30616"/>
    </ligand>
</feature>
<dbReference type="InterPro" id="IPR027417">
    <property type="entry name" value="P-loop_NTPase"/>
</dbReference>
<dbReference type="PROSITE" id="PS50006">
    <property type="entry name" value="FHA_DOMAIN"/>
    <property type="match status" value="1"/>
</dbReference>
<dbReference type="EMBL" id="HBGA01122452">
    <property type="protein sequence ID" value="CAD9033975.1"/>
    <property type="molecule type" value="Transcribed_RNA"/>
</dbReference>
<evidence type="ECO:0000256" key="6">
    <source>
        <dbReference type="RuleBase" id="RU000394"/>
    </source>
</evidence>
<gene>
    <name evidence="10" type="ORF">EGYM00392_LOCUS45124</name>
</gene>
<evidence type="ECO:0000313" key="10">
    <source>
        <dbReference type="EMBL" id="CAD9033975.1"/>
    </source>
</evidence>
<keyword evidence="2 5" id="KW-0067">ATP-binding</keyword>
<dbReference type="Pfam" id="PF00225">
    <property type="entry name" value="Kinesin"/>
    <property type="match status" value="1"/>
</dbReference>
<keyword evidence="6" id="KW-0493">Microtubule</keyword>
<protein>
    <recommendedName>
        <fullName evidence="6">Kinesin-like protein</fullName>
    </recommendedName>
</protein>
<feature type="domain" description="Kinesin motor" evidence="9">
    <location>
        <begin position="5"/>
        <end position="345"/>
    </location>
</feature>
<dbReference type="SUPFAM" id="SSF49879">
    <property type="entry name" value="SMAD/FHA domain"/>
    <property type="match status" value="1"/>
</dbReference>
<evidence type="ECO:0000256" key="2">
    <source>
        <dbReference type="ARBA" id="ARBA00022840"/>
    </source>
</evidence>
<dbReference type="PROSITE" id="PS50067">
    <property type="entry name" value="KINESIN_MOTOR_2"/>
    <property type="match status" value="1"/>
</dbReference>
<dbReference type="InterPro" id="IPR000253">
    <property type="entry name" value="FHA_dom"/>
</dbReference>
<dbReference type="GO" id="GO:0008017">
    <property type="term" value="F:microtubule binding"/>
    <property type="evidence" value="ECO:0007669"/>
    <property type="project" value="InterPro"/>
</dbReference>
<dbReference type="PRINTS" id="PR00380">
    <property type="entry name" value="KINESINHEAVY"/>
</dbReference>